<dbReference type="InterPro" id="IPR009045">
    <property type="entry name" value="Zn_M74/Hedgehog-like"/>
</dbReference>
<protein>
    <submittedName>
        <fullName evidence="2">D-alanyl-D-alanine carboxypeptidase family protein</fullName>
    </submittedName>
</protein>
<feature type="domain" description="D-alanyl-D-alanine carboxypeptidase-like core" evidence="1">
    <location>
        <begin position="38"/>
        <end position="170"/>
    </location>
</feature>
<organism evidence="2 3">
    <name type="scientific">Sphingomonas baiyangensis</name>
    <dbReference type="NCBI Taxonomy" id="2572576"/>
    <lineage>
        <taxon>Bacteria</taxon>
        <taxon>Pseudomonadati</taxon>
        <taxon>Pseudomonadota</taxon>
        <taxon>Alphaproteobacteria</taxon>
        <taxon>Sphingomonadales</taxon>
        <taxon>Sphingomonadaceae</taxon>
        <taxon>Sphingomonas</taxon>
    </lineage>
</organism>
<comment type="caution">
    <text evidence="2">The sequence shown here is derived from an EMBL/GenBank/DDBJ whole genome shotgun (WGS) entry which is preliminary data.</text>
</comment>
<proteinExistence type="predicted"/>
<accession>A0A4V5PUA6</accession>
<evidence type="ECO:0000313" key="2">
    <source>
        <dbReference type="EMBL" id="TKD53358.1"/>
    </source>
</evidence>
<keyword evidence="2" id="KW-0121">Carboxypeptidase</keyword>
<dbReference type="PANTHER" id="PTHR34385:SF1">
    <property type="entry name" value="PEPTIDOGLYCAN L-ALANYL-D-GLUTAMATE ENDOPEPTIDASE CWLK"/>
    <property type="match status" value="1"/>
</dbReference>
<dbReference type="PANTHER" id="PTHR34385">
    <property type="entry name" value="D-ALANYL-D-ALANINE CARBOXYPEPTIDASE"/>
    <property type="match status" value="1"/>
</dbReference>
<dbReference type="InterPro" id="IPR052179">
    <property type="entry name" value="DD-CPase-like"/>
</dbReference>
<dbReference type="GO" id="GO:0006508">
    <property type="term" value="P:proteolysis"/>
    <property type="evidence" value="ECO:0007669"/>
    <property type="project" value="InterPro"/>
</dbReference>
<dbReference type="InterPro" id="IPR003709">
    <property type="entry name" value="VanY-like_core_dom"/>
</dbReference>
<dbReference type="InterPro" id="IPR058193">
    <property type="entry name" value="VanY/YodJ_core_dom"/>
</dbReference>
<dbReference type="CDD" id="cd14852">
    <property type="entry name" value="LD-carboxypeptidase"/>
    <property type="match status" value="1"/>
</dbReference>
<name>A0A4V5PUA6_9SPHN</name>
<reference evidence="2 3" key="1">
    <citation type="submission" date="2019-04" db="EMBL/GenBank/DDBJ databases">
        <authorList>
            <person name="Yang Y."/>
            <person name="Wei D."/>
        </authorList>
    </citation>
    <scope>NUCLEOTIDE SEQUENCE [LARGE SCALE GENOMIC DNA]</scope>
    <source>
        <strain evidence="2 3">L-1-4w-11</strain>
    </source>
</reference>
<keyword evidence="2" id="KW-0378">Hydrolase</keyword>
<evidence type="ECO:0000259" key="1">
    <source>
        <dbReference type="Pfam" id="PF02557"/>
    </source>
</evidence>
<dbReference type="OrthoDB" id="9792074at2"/>
<dbReference type="EMBL" id="SWKR01000001">
    <property type="protein sequence ID" value="TKD53358.1"/>
    <property type="molecule type" value="Genomic_DNA"/>
</dbReference>
<sequence>MVAPGPDGRLLGHFPYPETPATTLVPAPAALGDDTCRVHPAMLPDLERLIAASNVDPTVAGQLRAVSCHRSVPLQAQTFCGGIASGRTQGFRDRAWASAPPGHSEHATGYVIDFGTRDGGGCPDADACFAATPVGKWLLANAPRYGFELSFPAGNKQQVKWEPWHWRWVGSGKAVPGALPARRVFARANTLFPAAPMLPR</sequence>
<keyword evidence="2" id="KW-0645">Protease</keyword>
<dbReference type="Gene3D" id="3.30.1380.10">
    <property type="match status" value="1"/>
</dbReference>
<dbReference type="Pfam" id="PF02557">
    <property type="entry name" value="VanY"/>
    <property type="match status" value="1"/>
</dbReference>
<dbReference type="SUPFAM" id="SSF55166">
    <property type="entry name" value="Hedgehog/DD-peptidase"/>
    <property type="match status" value="1"/>
</dbReference>
<dbReference type="Proteomes" id="UP000309138">
    <property type="component" value="Unassembled WGS sequence"/>
</dbReference>
<dbReference type="AlphaFoldDB" id="A0A4V5PUA6"/>
<evidence type="ECO:0000313" key="3">
    <source>
        <dbReference type="Proteomes" id="UP000309138"/>
    </source>
</evidence>
<dbReference type="GO" id="GO:0004180">
    <property type="term" value="F:carboxypeptidase activity"/>
    <property type="evidence" value="ECO:0007669"/>
    <property type="project" value="UniProtKB-KW"/>
</dbReference>
<gene>
    <name evidence="2" type="ORF">FBR43_01215</name>
</gene>
<keyword evidence="3" id="KW-1185">Reference proteome</keyword>